<dbReference type="AlphaFoldDB" id="A0ABD5U5D3"/>
<dbReference type="RefSeq" id="WP_379696814.1">
    <property type="nucleotide sequence ID" value="NZ_JBHSXH010000015.1"/>
</dbReference>
<gene>
    <name evidence="2" type="ORF">ACFQEV_13220</name>
</gene>
<sequence>AEYEFTLEPLSTTATVENGSVAVANPNVVPVTVNVTNETGDAVESLTVPAGENATTAELPPGNYTLTAETEDGMLVPVNDGESVEFTVEPRSTTATVENGSVAVANPNAVPVTVNVTNETGVIASVSVPAGENATTTELSPGDYTVTAATEDGVPVDVNGEQSATLTVEAPPVESLEATVGEDNVTVANPNDVPVTANVTNETGVVASVTVPAGGNASVEGLAPGDYVLTAAMEDGTPVDVNDETDFAFSIEETPTPAETAAENGTETPNETATPTETETPTPNATATPAETETATPTETATEAETETATQTETATETATQTPTGTETATLNATAVQ</sequence>
<keyword evidence="3" id="KW-1185">Reference proteome</keyword>
<proteinExistence type="predicted"/>
<feature type="region of interest" description="Disordered" evidence="1">
    <location>
        <begin position="254"/>
        <end position="337"/>
    </location>
</feature>
<comment type="caution">
    <text evidence="2">The sequence shown here is derived from an EMBL/GenBank/DDBJ whole genome shotgun (WGS) entry which is preliminary data.</text>
</comment>
<dbReference type="EMBL" id="JBHSXH010000015">
    <property type="protein sequence ID" value="MFC6825947.1"/>
    <property type="molecule type" value="Genomic_DNA"/>
</dbReference>
<dbReference type="Proteomes" id="UP001596408">
    <property type="component" value="Unassembled WGS sequence"/>
</dbReference>
<evidence type="ECO:0000313" key="3">
    <source>
        <dbReference type="Proteomes" id="UP001596408"/>
    </source>
</evidence>
<feature type="non-terminal residue" evidence="2">
    <location>
        <position position="1"/>
    </location>
</feature>
<name>A0ABD5U5D3_9EURY</name>
<evidence type="ECO:0000256" key="1">
    <source>
        <dbReference type="SAM" id="MobiDB-lite"/>
    </source>
</evidence>
<feature type="compositionally biased region" description="Low complexity" evidence="1">
    <location>
        <begin position="254"/>
        <end position="330"/>
    </location>
</feature>
<protein>
    <submittedName>
        <fullName evidence="2">Uncharacterized protein</fullName>
    </submittedName>
</protein>
<evidence type="ECO:0000313" key="2">
    <source>
        <dbReference type="EMBL" id="MFC6825947.1"/>
    </source>
</evidence>
<organism evidence="2 3">
    <name type="scientific">Halopelagius fulvigenes</name>
    <dbReference type="NCBI Taxonomy" id="1198324"/>
    <lineage>
        <taxon>Archaea</taxon>
        <taxon>Methanobacteriati</taxon>
        <taxon>Methanobacteriota</taxon>
        <taxon>Stenosarchaea group</taxon>
        <taxon>Halobacteria</taxon>
        <taxon>Halobacteriales</taxon>
        <taxon>Haloferacaceae</taxon>
    </lineage>
</organism>
<reference evidence="2 3" key="1">
    <citation type="journal article" date="2019" name="Int. J. Syst. Evol. Microbiol.">
        <title>The Global Catalogue of Microorganisms (GCM) 10K type strain sequencing project: providing services to taxonomists for standard genome sequencing and annotation.</title>
        <authorList>
            <consortium name="The Broad Institute Genomics Platform"/>
            <consortium name="The Broad Institute Genome Sequencing Center for Infectious Disease"/>
            <person name="Wu L."/>
            <person name="Ma J."/>
        </authorList>
    </citation>
    <scope>NUCLEOTIDE SEQUENCE [LARGE SCALE GENOMIC DNA]</scope>
    <source>
        <strain evidence="2 3">YIM 94188</strain>
    </source>
</reference>
<accession>A0ABD5U5D3</accession>